<dbReference type="GO" id="GO:0009042">
    <property type="term" value="F:valine-pyruvate transaminase activity"/>
    <property type="evidence" value="ECO:0007669"/>
    <property type="project" value="UniProtKB-EC"/>
</dbReference>
<sequence>MQFSEFGQRLTAASGIVSLMDDLGCALRENPNMLFLGGGNPARIDVVERHLTQAMQAVLARGDDLHQMFGVYQSPAGDAAFRQDLAEHLNREFHWRLNAGNIALANGSQSAFFTLFNLLAGRQGSGQNRKIQLPLVPEYLGYSELGLTTDFFHANRPAIERLSEHEFKYHLDLTSFAVEPDTAALCVSRPTNPTGNVITDAEMAELDRAACEAGVPLIVDGAYGLPFPSIVFTQASCRWNENTVLVLSLSKLGFPGARTAIVIASEELIDAFAKANTVMSLAAGNVGPAVAHELLRREQLLSLGRLTIAPFYLERCQQAVRVLNRALGHLPYRLHKPEGAIFLWLWFEGLPISSQALYQRLKARGVLVIAGEHFFPGLAEPWQHRYECIRLSYAQPAQVVEQAARIIADEVTQIYERQGDHC</sequence>
<evidence type="ECO:0000313" key="7">
    <source>
        <dbReference type="Proteomes" id="UP001273505"/>
    </source>
</evidence>
<evidence type="ECO:0000256" key="2">
    <source>
        <dbReference type="ARBA" id="ARBA00022576"/>
    </source>
</evidence>
<reference evidence="6 7" key="1">
    <citation type="submission" date="2023-11" db="EMBL/GenBank/DDBJ databases">
        <title>Gilvimarinus fulvus sp. nov., isolated from the surface of Kelp.</title>
        <authorList>
            <person name="Sun Y.Y."/>
            <person name="Gong Y."/>
            <person name="Du Z.J."/>
        </authorList>
    </citation>
    <scope>NUCLEOTIDE SEQUENCE [LARGE SCALE GENOMIC DNA]</scope>
    <source>
        <strain evidence="6 7">SDUM040013</strain>
    </source>
</reference>
<comment type="caution">
    <text evidence="6">The sequence shown here is derived from an EMBL/GenBank/DDBJ whole genome shotgun (WGS) entry which is preliminary data.</text>
</comment>
<dbReference type="Proteomes" id="UP001273505">
    <property type="component" value="Unassembled WGS sequence"/>
</dbReference>
<gene>
    <name evidence="6" type="ORF">SCD92_14380</name>
</gene>
<dbReference type="Gene3D" id="3.40.640.10">
    <property type="entry name" value="Type I PLP-dependent aspartate aminotransferase-like (Major domain)"/>
    <property type="match status" value="1"/>
</dbReference>
<proteinExistence type="predicted"/>
<evidence type="ECO:0000259" key="5">
    <source>
        <dbReference type="Pfam" id="PF00155"/>
    </source>
</evidence>
<evidence type="ECO:0000256" key="4">
    <source>
        <dbReference type="ARBA" id="ARBA00022898"/>
    </source>
</evidence>
<evidence type="ECO:0000256" key="3">
    <source>
        <dbReference type="ARBA" id="ARBA00022679"/>
    </source>
</evidence>
<name>A0ABU4S073_9GAMM</name>
<dbReference type="InterPro" id="IPR015421">
    <property type="entry name" value="PyrdxlP-dep_Trfase_major"/>
</dbReference>
<dbReference type="SUPFAM" id="SSF53383">
    <property type="entry name" value="PLP-dependent transferases"/>
    <property type="match status" value="1"/>
</dbReference>
<dbReference type="PANTHER" id="PTHR42790:SF4">
    <property type="entry name" value="VALINE--PYRUVATE AMINOTRANSFERASE"/>
    <property type="match status" value="1"/>
</dbReference>
<dbReference type="InterPro" id="IPR050859">
    <property type="entry name" value="Class-I_PLP-dep_aminotransf"/>
</dbReference>
<keyword evidence="2 6" id="KW-0032">Aminotransferase</keyword>
<protein>
    <submittedName>
        <fullName evidence="6">Valine--pyruvate transaminase</fullName>
        <ecNumber evidence="6">2.6.1.66</ecNumber>
    </submittedName>
</protein>
<dbReference type="Pfam" id="PF00155">
    <property type="entry name" value="Aminotran_1_2"/>
    <property type="match status" value="1"/>
</dbReference>
<dbReference type="PANTHER" id="PTHR42790">
    <property type="entry name" value="AMINOTRANSFERASE"/>
    <property type="match status" value="1"/>
</dbReference>
<dbReference type="InterPro" id="IPR015424">
    <property type="entry name" value="PyrdxlP-dep_Trfase"/>
</dbReference>
<feature type="domain" description="Aminotransferase class I/classII large" evidence="5">
    <location>
        <begin position="181"/>
        <end position="406"/>
    </location>
</feature>
<dbReference type="RefSeq" id="WP_302724951.1">
    <property type="nucleotide sequence ID" value="NZ_JAULRU010000836.1"/>
</dbReference>
<dbReference type="EC" id="2.6.1.66" evidence="6"/>
<dbReference type="CDD" id="cd00609">
    <property type="entry name" value="AAT_like"/>
    <property type="match status" value="1"/>
</dbReference>
<keyword evidence="4" id="KW-0663">Pyridoxal phosphate</keyword>
<organism evidence="6 7">
    <name type="scientific">Gilvimarinus gilvus</name>
    <dbReference type="NCBI Taxonomy" id="3058038"/>
    <lineage>
        <taxon>Bacteria</taxon>
        <taxon>Pseudomonadati</taxon>
        <taxon>Pseudomonadota</taxon>
        <taxon>Gammaproteobacteria</taxon>
        <taxon>Cellvibrionales</taxon>
        <taxon>Cellvibrionaceae</taxon>
        <taxon>Gilvimarinus</taxon>
    </lineage>
</organism>
<dbReference type="InterPro" id="IPR004839">
    <property type="entry name" value="Aminotransferase_I/II_large"/>
</dbReference>
<keyword evidence="3 6" id="KW-0808">Transferase</keyword>
<comment type="cofactor">
    <cofactor evidence="1">
        <name>pyridoxal 5'-phosphate</name>
        <dbReference type="ChEBI" id="CHEBI:597326"/>
    </cofactor>
</comment>
<evidence type="ECO:0000313" key="6">
    <source>
        <dbReference type="EMBL" id="MDX6850555.1"/>
    </source>
</evidence>
<dbReference type="NCBIfam" id="NF006964">
    <property type="entry name" value="PRK09440.1-2"/>
    <property type="match status" value="1"/>
</dbReference>
<evidence type="ECO:0000256" key="1">
    <source>
        <dbReference type="ARBA" id="ARBA00001933"/>
    </source>
</evidence>
<keyword evidence="7" id="KW-1185">Reference proteome</keyword>
<dbReference type="EMBL" id="JAXAFO010000026">
    <property type="protein sequence ID" value="MDX6850555.1"/>
    <property type="molecule type" value="Genomic_DNA"/>
</dbReference>
<accession>A0ABU4S073</accession>